<feature type="short sequence motif" description="'KMSKS' region" evidence="8">
    <location>
        <begin position="190"/>
        <end position="194"/>
    </location>
</feature>
<dbReference type="EC" id="6.1.1.2" evidence="8"/>
<feature type="binding site" evidence="8">
    <location>
        <begin position="17"/>
        <end position="18"/>
    </location>
    <ligand>
        <name>ATP</name>
        <dbReference type="ChEBI" id="CHEBI:30616"/>
    </ligand>
</feature>
<dbReference type="GO" id="GO:0006436">
    <property type="term" value="P:tryptophanyl-tRNA aminoacylation"/>
    <property type="evidence" value="ECO:0007669"/>
    <property type="project" value="UniProtKB-UniRule"/>
</dbReference>
<proteinExistence type="inferred from homology"/>
<comment type="caution">
    <text evidence="10">The sequence shown here is derived from an EMBL/GenBank/DDBJ whole genome shotgun (WGS) entry which is preliminary data.</text>
</comment>
<evidence type="ECO:0000256" key="9">
    <source>
        <dbReference type="RuleBase" id="RU363036"/>
    </source>
</evidence>
<dbReference type="Proteomes" id="UP000034837">
    <property type="component" value="Unassembled WGS sequence"/>
</dbReference>
<feature type="binding site" evidence="8">
    <location>
        <begin position="144"/>
        <end position="146"/>
    </location>
    <ligand>
        <name>ATP</name>
        <dbReference type="ChEBI" id="CHEBI:30616"/>
    </ligand>
</feature>
<evidence type="ECO:0000256" key="2">
    <source>
        <dbReference type="ARBA" id="ARBA00022598"/>
    </source>
</evidence>
<dbReference type="InterPro" id="IPR001412">
    <property type="entry name" value="aa-tRNA-synth_I_CS"/>
</dbReference>
<protein>
    <recommendedName>
        <fullName evidence="8">Tryptophan--tRNA ligase</fullName>
        <ecNumber evidence="8">6.1.1.2</ecNumber>
    </recommendedName>
    <alternativeName>
        <fullName evidence="8">Tryptophanyl-tRNA synthetase</fullName>
        <shortName evidence="8">TrpRS</shortName>
    </alternativeName>
</protein>
<keyword evidence="8" id="KW-0963">Cytoplasm</keyword>
<feature type="binding site" evidence="8">
    <location>
        <position position="183"/>
    </location>
    <ligand>
        <name>ATP</name>
        <dbReference type="ChEBI" id="CHEBI:30616"/>
    </ligand>
</feature>
<comment type="subunit">
    <text evidence="8">Homodimer.</text>
</comment>
<evidence type="ECO:0000256" key="7">
    <source>
        <dbReference type="ARBA" id="ARBA00049929"/>
    </source>
</evidence>
<dbReference type="PANTHER" id="PTHR43766">
    <property type="entry name" value="TRYPTOPHAN--TRNA LIGASE, MITOCHONDRIAL"/>
    <property type="match status" value="1"/>
</dbReference>
<dbReference type="InterPro" id="IPR002306">
    <property type="entry name" value="Trp-tRNA-ligase"/>
</dbReference>
<dbReference type="GO" id="GO:0005524">
    <property type="term" value="F:ATP binding"/>
    <property type="evidence" value="ECO:0007669"/>
    <property type="project" value="UniProtKB-UniRule"/>
</dbReference>
<dbReference type="Gene3D" id="3.40.50.620">
    <property type="entry name" value="HUPs"/>
    <property type="match status" value="1"/>
</dbReference>
<dbReference type="GO" id="GO:0004830">
    <property type="term" value="F:tryptophan-tRNA ligase activity"/>
    <property type="evidence" value="ECO:0007669"/>
    <property type="project" value="UniProtKB-UniRule"/>
</dbReference>
<evidence type="ECO:0000256" key="3">
    <source>
        <dbReference type="ARBA" id="ARBA00022741"/>
    </source>
</evidence>
<dbReference type="PRINTS" id="PR01039">
    <property type="entry name" value="TRNASYNTHTRP"/>
</dbReference>
<dbReference type="AlphaFoldDB" id="A0A0G1A8C3"/>
<dbReference type="HAMAP" id="MF_00140_B">
    <property type="entry name" value="Trp_tRNA_synth_B"/>
    <property type="match status" value="1"/>
</dbReference>
<dbReference type="GO" id="GO:0005829">
    <property type="term" value="C:cytosol"/>
    <property type="evidence" value="ECO:0007669"/>
    <property type="project" value="TreeGrafter"/>
</dbReference>
<keyword evidence="4 8" id="KW-0067">ATP-binding</keyword>
<dbReference type="PROSITE" id="PS00178">
    <property type="entry name" value="AA_TRNA_LIGASE_I"/>
    <property type="match status" value="1"/>
</dbReference>
<evidence type="ECO:0000313" key="11">
    <source>
        <dbReference type="Proteomes" id="UP000034837"/>
    </source>
</evidence>
<dbReference type="Pfam" id="PF00579">
    <property type="entry name" value="tRNA-synt_1b"/>
    <property type="match status" value="1"/>
</dbReference>
<organism evidence="10 11">
    <name type="scientific">Candidatus Magasanikbacteria bacterium GW2011_GWA2_42_32</name>
    <dbReference type="NCBI Taxonomy" id="1619039"/>
    <lineage>
        <taxon>Bacteria</taxon>
        <taxon>Candidatus Magasanikiibacteriota</taxon>
    </lineage>
</organism>
<dbReference type="PATRIC" id="fig|1619039.3.peg.388"/>
<evidence type="ECO:0000256" key="4">
    <source>
        <dbReference type="ARBA" id="ARBA00022840"/>
    </source>
</evidence>
<dbReference type="InterPro" id="IPR050203">
    <property type="entry name" value="Trp-tRNA_synthetase"/>
</dbReference>
<dbReference type="PANTHER" id="PTHR43766:SF1">
    <property type="entry name" value="TRYPTOPHAN--TRNA LIGASE, MITOCHONDRIAL"/>
    <property type="match status" value="1"/>
</dbReference>
<evidence type="ECO:0000256" key="8">
    <source>
        <dbReference type="HAMAP-Rule" id="MF_00140"/>
    </source>
</evidence>
<keyword evidence="5 8" id="KW-0648">Protein biosynthesis</keyword>
<dbReference type="FunFam" id="1.10.240.10:FF:000005">
    <property type="entry name" value="Tryptophan--tRNA ligase"/>
    <property type="match status" value="1"/>
</dbReference>
<evidence type="ECO:0000256" key="1">
    <source>
        <dbReference type="ARBA" id="ARBA00005594"/>
    </source>
</evidence>
<reference evidence="10 11" key="1">
    <citation type="journal article" date="2015" name="Nature">
        <title>rRNA introns, odd ribosomes, and small enigmatic genomes across a large radiation of phyla.</title>
        <authorList>
            <person name="Brown C.T."/>
            <person name="Hug L.A."/>
            <person name="Thomas B.C."/>
            <person name="Sharon I."/>
            <person name="Castelle C.J."/>
            <person name="Singh A."/>
            <person name="Wilkins M.J."/>
            <person name="Williams K.H."/>
            <person name="Banfield J.F."/>
        </authorList>
    </citation>
    <scope>NUCLEOTIDE SEQUENCE [LARGE SCALE GENOMIC DNA]</scope>
</reference>
<dbReference type="InterPro" id="IPR014729">
    <property type="entry name" value="Rossmann-like_a/b/a_fold"/>
</dbReference>
<name>A0A0G1A8C3_9BACT</name>
<comment type="subcellular location">
    <subcellularLocation>
        <location evidence="8">Cytoplasm</location>
    </subcellularLocation>
</comment>
<dbReference type="Gene3D" id="1.10.240.10">
    <property type="entry name" value="Tyrosyl-Transfer RNA Synthetase"/>
    <property type="match status" value="1"/>
</dbReference>
<dbReference type="SUPFAM" id="SSF52374">
    <property type="entry name" value="Nucleotidylyl transferase"/>
    <property type="match status" value="1"/>
</dbReference>
<dbReference type="NCBIfam" id="TIGR00233">
    <property type="entry name" value="trpS"/>
    <property type="match status" value="1"/>
</dbReference>
<evidence type="ECO:0000256" key="5">
    <source>
        <dbReference type="ARBA" id="ARBA00022917"/>
    </source>
</evidence>
<dbReference type="CDD" id="cd00806">
    <property type="entry name" value="TrpRS_core"/>
    <property type="match status" value="1"/>
</dbReference>
<gene>
    <name evidence="8" type="primary">trpS</name>
    <name evidence="10" type="ORF">UV20_C0002G0096</name>
</gene>
<comment type="similarity">
    <text evidence="1 8 9">Belongs to the class-I aminoacyl-tRNA synthetase family.</text>
</comment>
<feature type="binding site" evidence="8">
    <location>
        <begin position="190"/>
        <end position="194"/>
    </location>
    <ligand>
        <name>ATP</name>
        <dbReference type="ChEBI" id="CHEBI:30616"/>
    </ligand>
</feature>
<keyword evidence="6 8" id="KW-0030">Aminoacyl-tRNA synthetase</keyword>
<dbReference type="InterPro" id="IPR024109">
    <property type="entry name" value="Trp-tRNA-ligase_bac-type"/>
</dbReference>
<feature type="binding site" evidence="8">
    <location>
        <position position="132"/>
    </location>
    <ligand>
        <name>L-tryptophan</name>
        <dbReference type="ChEBI" id="CHEBI:57912"/>
    </ligand>
</feature>
<keyword evidence="2 8" id="KW-0436">Ligase</keyword>
<sequence length="322" mass="36375">MQRLLSGIKPTGDIHLGNYFGAMRQFLDLQNEFDSFIFIADYHALNQLQNAKELSKNILEIAKAYLAIGLNPDKVTLFKQSDVPEVTELAWIFNCLTPIAELQRAHAYKDAMAKKLPVNMGLFDYPVLMAADILMYNSDVVPVGADQKQHLEVAQDMAKKFNKVFGEIFKVPQERILEGSATVPGLDGRKMSKSYKNTIGLFDSEKDVLKKVMTIKTDSKGASEPKDTKTDNIFSLHKLFATPDELKELERAYKEGQISYKESKELLGERINNFLQPLREKKLALDANEKMVKEILVQGAGKARNEAQAMMKRVREKIGVKN</sequence>
<evidence type="ECO:0000313" key="10">
    <source>
        <dbReference type="EMBL" id="KKS57307.1"/>
    </source>
</evidence>
<dbReference type="EMBL" id="LCDO01000002">
    <property type="protein sequence ID" value="KKS57307.1"/>
    <property type="molecule type" value="Genomic_DNA"/>
</dbReference>
<evidence type="ECO:0000256" key="6">
    <source>
        <dbReference type="ARBA" id="ARBA00023146"/>
    </source>
</evidence>
<feature type="short sequence motif" description="'HIGH' region" evidence="8">
    <location>
        <begin position="10"/>
        <end position="18"/>
    </location>
</feature>
<comment type="function">
    <text evidence="8">Catalyzes the attachment of tryptophan to tRNA(Trp).</text>
</comment>
<accession>A0A0G1A8C3</accession>
<keyword evidence="3 8" id="KW-0547">Nucleotide-binding</keyword>
<feature type="binding site" evidence="8">
    <location>
        <begin position="9"/>
        <end position="11"/>
    </location>
    <ligand>
        <name>ATP</name>
        <dbReference type="ChEBI" id="CHEBI:30616"/>
    </ligand>
</feature>
<dbReference type="InterPro" id="IPR002305">
    <property type="entry name" value="aa-tRNA-synth_Ic"/>
</dbReference>
<comment type="catalytic activity">
    <reaction evidence="7 8">
        <text>tRNA(Trp) + L-tryptophan + ATP = L-tryptophyl-tRNA(Trp) + AMP + diphosphate + H(+)</text>
        <dbReference type="Rhea" id="RHEA:24080"/>
        <dbReference type="Rhea" id="RHEA-COMP:9671"/>
        <dbReference type="Rhea" id="RHEA-COMP:9705"/>
        <dbReference type="ChEBI" id="CHEBI:15378"/>
        <dbReference type="ChEBI" id="CHEBI:30616"/>
        <dbReference type="ChEBI" id="CHEBI:33019"/>
        <dbReference type="ChEBI" id="CHEBI:57912"/>
        <dbReference type="ChEBI" id="CHEBI:78442"/>
        <dbReference type="ChEBI" id="CHEBI:78535"/>
        <dbReference type="ChEBI" id="CHEBI:456215"/>
        <dbReference type="EC" id="6.1.1.2"/>
    </reaction>
</comment>